<dbReference type="EMBL" id="NBEY01000056">
    <property type="protein sequence ID" value="OQR24778.1"/>
    <property type="molecule type" value="Genomic_DNA"/>
</dbReference>
<keyword evidence="1" id="KW-0677">Repeat</keyword>
<dbReference type="Gene3D" id="3.90.70.10">
    <property type="entry name" value="Cysteine proteinases"/>
    <property type="match status" value="1"/>
</dbReference>
<organism evidence="3 4">
    <name type="scientific">Ligilactobacillus salivarius</name>
    <dbReference type="NCBI Taxonomy" id="1624"/>
    <lineage>
        <taxon>Bacteria</taxon>
        <taxon>Bacillati</taxon>
        <taxon>Bacillota</taxon>
        <taxon>Bacilli</taxon>
        <taxon>Lactobacillales</taxon>
        <taxon>Lactobacillaceae</taxon>
        <taxon>Ligilactobacillus</taxon>
    </lineage>
</organism>
<evidence type="ECO:0000313" key="3">
    <source>
        <dbReference type="EMBL" id="OQR24778.1"/>
    </source>
</evidence>
<gene>
    <name evidence="3" type="ORF">B6U37_08115</name>
</gene>
<reference evidence="3 4" key="1">
    <citation type="submission" date="2017-03" db="EMBL/GenBank/DDBJ databases">
        <title>Phylogenomics and comparative genomics of Lactobacillus salivarius, a mammalian gut commensal.</title>
        <authorList>
            <person name="Harris H.M."/>
        </authorList>
    </citation>
    <scope>NUCLEOTIDE SEQUENCE [LARGE SCALE GENOMIC DNA]</scope>
    <source>
        <strain evidence="3 4">AH4231</strain>
    </source>
</reference>
<dbReference type="Pfam" id="PF19127">
    <property type="entry name" value="Choline_bind_3"/>
    <property type="match status" value="2"/>
</dbReference>
<dbReference type="Gene3D" id="2.20.120.10">
    <property type="entry name" value="Multimodular pneumococcal cell wall endolysin, domain 3"/>
    <property type="match status" value="1"/>
</dbReference>
<dbReference type="InterPro" id="IPR018337">
    <property type="entry name" value="Cell_wall/Cho-bd_repeat"/>
</dbReference>
<proteinExistence type="predicted"/>
<dbReference type="AlphaFoldDB" id="A0A1V9U4F6"/>
<protein>
    <recommendedName>
        <fullName evidence="2">Peptidase C39-like domain-containing protein</fullName>
    </recommendedName>
</protein>
<dbReference type="Pfam" id="PF01473">
    <property type="entry name" value="Choline_bind_1"/>
    <property type="match status" value="1"/>
</dbReference>
<dbReference type="InterPro" id="IPR039564">
    <property type="entry name" value="Peptidase_C39-like"/>
</dbReference>
<dbReference type="Proteomes" id="UP000192353">
    <property type="component" value="Unassembled WGS sequence"/>
</dbReference>
<dbReference type="Gene3D" id="2.10.270.10">
    <property type="entry name" value="Cholin Binding"/>
    <property type="match status" value="1"/>
</dbReference>
<comment type="caution">
    <text evidence="3">The sequence shown here is derived from an EMBL/GenBank/DDBJ whole genome shotgun (WGS) entry which is preliminary data.</text>
</comment>
<name>A0A1V9U4F6_9LACO</name>
<dbReference type="SUPFAM" id="SSF69360">
    <property type="entry name" value="Cell wall binding repeat"/>
    <property type="match status" value="1"/>
</dbReference>
<evidence type="ECO:0000256" key="1">
    <source>
        <dbReference type="ARBA" id="ARBA00022737"/>
    </source>
</evidence>
<evidence type="ECO:0000313" key="4">
    <source>
        <dbReference type="Proteomes" id="UP000192353"/>
    </source>
</evidence>
<sequence length="322" mass="37206">MQKEWLQGGNDWYYFNSVSGRMQKNWLQGGNDWYYFNSTSGHMWRKWLQGGNDWYYFDSTSGRMKKNWLQGGNDWYYFNPVNGHMWRKWLQGGNDWYYLNPISGHMQKGWLQGINTWYYFNYYNGKMYSNAFFNDGGQTYFATFSGNVHSPKYISQWIPVRAPEGCTIASVVMLMSIKGEKIPNMYAAYANLPQSGNVFTGVGFTTIIPAADLVTYVHRYSNDIINISGSSISTLVNYIQNGHPVLYYGWSGYESRYWNRNHAKVIVGYQNGNFHVYDPCYNYQWDPAGTSGGGRYDRGADKWISWGDLASEYNGSGAVTIV</sequence>
<feature type="domain" description="Peptidase C39-like" evidence="2">
    <location>
        <begin position="152"/>
        <end position="279"/>
    </location>
</feature>
<evidence type="ECO:0000259" key="2">
    <source>
        <dbReference type="Pfam" id="PF13529"/>
    </source>
</evidence>
<dbReference type="Gene3D" id="2.30.30.20">
    <property type="entry name" value="Aspartate carbamoyltransferase regulatory subunit, C-terminal domain"/>
    <property type="match status" value="1"/>
</dbReference>
<dbReference type="Pfam" id="PF13529">
    <property type="entry name" value="Peptidase_C39_2"/>
    <property type="match status" value="1"/>
</dbReference>
<accession>A0A1V9U4F6</accession>
<dbReference type="RefSeq" id="WP_081515954.1">
    <property type="nucleotide sequence ID" value="NZ_NBEW01000057.1"/>
</dbReference>